<dbReference type="Gene3D" id="1.10.601.10">
    <property type="entry name" value="RNA Polymerase Primary Sigma Factor"/>
    <property type="match status" value="1"/>
</dbReference>
<dbReference type="Pfam" id="PF03979">
    <property type="entry name" value="Sigma70_r1_1"/>
    <property type="match status" value="1"/>
</dbReference>
<dbReference type="InterPro" id="IPR013324">
    <property type="entry name" value="RNA_pol_sigma_r3/r4-like"/>
</dbReference>
<keyword evidence="3 6" id="KW-0731">Sigma factor</keyword>
<dbReference type="Proteomes" id="UP000034740">
    <property type="component" value="Unassembled WGS sequence"/>
</dbReference>
<dbReference type="InterPro" id="IPR050239">
    <property type="entry name" value="Sigma-70_RNA_pol_init_factors"/>
</dbReference>
<feature type="domain" description="RNA polymerase sigma-70" evidence="9">
    <location>
        <begin position="384"/>
        <end position="410"/>
    </location>
</feature>
<gene>
    <name evidence="10" type="ORF">UY83_C0007G0011</name>
</gene>
<dbReference type="EMBL" id="LCRO01000007">
    <property type="protein sequence ID" value="KKW35487.1"/>
    <property type="molecule type" value="Genomic_DNA"/>
</dbReference>
<evidence type="ECO:0000313" key="11">
    <source>
        <dbReference type="Proteomes" id="UP000034740"/>
    </source>
</evidence>
<dbReference type="CDD" id="cd06171">
    <property type="entry name" value="Sigma70_r4"/>
    <property type="match status" value="1"/>
</dbReference>
<dbReference type="Pfam" id="PF00140">
    <property type="entry name" value="Sigma70_r1_2"/>
    <property type="match status" value="1"/>
</dbReference>
<dbReference type="InterPro" id="IPR036388">
    <property type="entry name" value="WH-like_DNA-bd_sf"/>
</dbReference>
<dbReference type="PATRIC" id="fig|1618605.3.peg.502"/>
<sequence length="422" mass="48302">MASKKKAKNETKRRCKGAVKANKFRAKAAKRRAKLAPKTSRRHLKTKAPQSVAFKSKSPAVSAKIVKKIEEQNKKAEALMVRGRARGFVTYDEILKSFPNIEEDVLFLEDLYEKFSTAHIDVLEGGGMLEVMEEPVEKGYTRSDSQYDSIQMYLREIGKYPLLSAQEERDLARRISLGDREARNLLARANLRLVVSIAKKYVGRSPDLTLLDLIQEGNLGLFKAVDKFDFTKGFKFSTYATWWIRQAITRALADQSRTIRIPVHMVETIAKYKQVSRRLAQDLGRDPLPEEIALEMGLDVEKVYQIEKIDQDTVSLESPVGSDDDDGKSVLGDFIKDDKILSPDQEVARRILADQLREILDELSPKEREILKLRHGLEDGIYHTLEEVGKKFGVTRERIRQIEAKALERIRTHEKAKRLRSY</sequence>
<proteinExistence type="inferred from homology"/>
<dbReference type="InterPro" id="IPR007127">
    <property type="entry name" value="RNA_pol_sigma_70_r1_1"/>
</dbReference>
<dbReference type="GO" id="GO:0016987">
    <property type="term" value="F:sigma factor activity"/>
    <property type="evidence" value="ECO:0007669"/>
    <property type="project" value="UniProtKB-KW"/>
</dbReference>
<comment type="function">
    <text evidence="6">Sigma factors are initiation factors that promote the attachment of RNA polymerase to specific initiation sites and are then released.</text>
</comment>
<evidence type="ECO:0000256" key="3">
    <source>
        <dbReference type="ARBA" id="ARBA00023082"/>
    </source>
</evidence>
<evidence type="ECO:0000259" key="8">
    <source>
        <dbReference type="PROSITE" id="PS00715"/>
    </source>
</evidence>
<dbReference type="Pfam" id="PF04539">
    <property type="entry name" value="Sigma70_r3"/>
    <property type="match status" value="1"/>
</dbReference>
<dbReference type="FunFam" id="1.10.601.10:FF:000001">
    <property type="entry name" value="RNA polymerase sigma factor SigA"/>
    <property type="match status" value="1"/>
</dbReference>
<evidence type="ECO:0000256" key="7">
    <source>
        <dbReference type="SAM" id="MobiDB-lite"/>
    </source>
</evidence>
<dbReference type="PROSITE" id="PS00715">
    <property type="entry name" value="SIGMA70_1"/>
    <property type="match status" value="1"/>
</dbReference>
<evidence type="ECO:0000256" key="4">
    <source>
        <dbReference type="ARBA" id="ARBA00023125"/>
    </source>
</evidence>
<dbReference type="SUPFAM" id="SSF88659">
    <property type="entry name" value="Sigma3 and sigma4 domains of RNA polymerase sigma factors"/>
    <property type="match status" value="2"/>
</dbReference>
<comment type="similarity">
    <text evidence="1 6">Belongs to the sigma-70 factor family.</text>
</comment>
<feature type="domain" description="RNA polymerase sigma-70" evidence="8">
    <location>
        <begin position="212"/>
        <end position="225"/>
    </location>
</feature>
<dbReference type="InterPro" id="IPR000943">
    <property type="entry name" value="RNA_pol_sigma70"/>
</dbReference>
<evidence type="ECO:0000313" key="10">
    <source>
        <dbReference type="EMBL" id="KKW35487.1"/>
    </source>
</evidence>
<feature type="compositionally biased region" description="Basic residues" evidence="7">
    <location>
        <begin position="1"/>
        <end position="46"/>
    </location>
</feature>
<evidence type="ECO:0000256" key="2">
    <source>
        <dbReference type="ARBA" id="ARBA00023015"/>
    </source>
</evidence>
<dbReference type="InterPro" id="IPR007624">
    <property type="entry name" value="RNA_pol_sigma70_r3"/>
</dbReference>
<dbReference type="Gene3D" id="1.10.10.10">
    <property type="entry name" value="Winged helix-like DNA-binding domain superfamily/Winged helix DNA-binding domain"/>
    <property type="match status" value="2"/>
</dbReference>
<dbReference type="AlphaFoldDB" id="A0A0G2A3P8"/>
<reference evidence="10 11" key="1">
    <citation type="journal article" date="2015" name="Nature">
        <title>rRNA introns, odd ribosomes, and small enigmatic genomes across a large radiation of phyla.</title>
        <authorList>
            <person name="Brown C.T."/>
            <person name="Hug L.A."/>
            <person name="Thomas B.C."/>
            <person name="Sharon I."/>
            <person name="Castelle C.J."/>
            <person name="Singh A."/>
            <person name="Wilkins M.J."/>
            <person name="Williams K.H."/>
            <person name="Banfield J.F."/>
        </authorList>
    </citation>
    <scope>NUCLEOTIDE SEQUENCE [LARGE SCALE GENOMIC DNA]</scope>
</reference>
<dbReference type="Pfam" id="PF04545">
    <property type="entry name" value="Sigma70_r4"/>
    <property type="match status" value="1"/>
</dbReference>
<keyword evidence="4 6" id="KW-0238">DNA-binding</keyword>
<dbReference type="Pfam" id="PF04542">
    <property type="entry name" value="Sigma70_r2"/>
    <property type="match status" value="1"/>
</dbReference>
<dbReference type="PROSITE" id="PS00716">
    <property type="entry name" value="SIGMA70_2"/>
    <property type="match status" value="1"/>
</dbReference>
<name>A0A0G2A3P8_9BACT</name>
<dbReference type="SUPFAM" id="SSF88946">
    <property type="entry name" value="Sigma2 domain of RNA polymerase sigma factors"/>
    <property type="match status" value="1"/>
</dbReference>
<dbReference type="PANTHER" id="PTHR30603">
    <property type="entry name" value="RNA POLYMERASE SIGMA FACTOR RPO"/>
    <property type="match status" value="1"/>
</dbReference>
<dbReference type="InterPro" id="IPR007630">
    <property type="entry name" value="RNA_pol_sigma70_r4"/>
</dbReference>
<keyword evidence="2 6" id="KW-0805">Transcription regulation</keyword>
<evidence type="ECO:0000256" key="5">
    <source>
        <dbReference type="ARBA" id="ARBA00023163"/>
    </source>
</evidence>
<dbReference type="PRINTS" id="PR00046">
    <property type="entry name" value="SIGMA70FCT"/>
</dbReference>
<dbReference type="InterPro" id="IPR013325">
    <property type="entry name" value="RNA_pol_sigma_r2"/>
</dbReference>
<dbReference type="NCBIfam" id="TIGR02937">
    <property type="entry name" value="sigma70-ECF"/>
    <property type="match status" value="1"/>
</dbReference>
<dbReference type="InterPro" id="IPR009042">
    <property type="entry name" value="RNA_pol_sigma70_r1_2"/>
</dbReference>
<dbReference type="GO" id="GO:0006352">
    <property type="term" value="P:DNA-templated transcription initiation"/>
    <property type="evidence" value="ECO:0007669"/>
    <property type="project" value="InterPro"/>
</dbReference>
<feature type="region of interest" description="Disordered" evidence="7">
    <location>
        <begin position="1"/>
        <end position="53"/>
    </location>
</feature>
<evidence type="ECO:0000256" key="1">
    <source>
        <dbReference type="ARBA" id="ARBA00007788"/>
    </source>
</evidence>
<dbReference type="InterPro" id="IPR014284">
    <property type="entry name" value="RNA_pol_sigma-70_dom"/>
</dbReference>
<comment type="caution">
    <text evidence="10">The sequence shown here is derived from an EMBL/GenBank/DDBJ whole genome shotgun (WGS) entry which is preliminary data.</text>
</comment>
<dbReference type="InterPro" id="IPR042189">
    <property type="entry name" value="RNA_pol_sigma_70_r1_1_sf"/>
</dbReference>
<accession>A0A0G2A3P8</accession>
<evidence type="ECO:0000256" key="6">
    <source>
        <dbReference type="RuleBase" id="RU362124"/>
    </source>
</evidence>
<keyword evidence="5 6" id="KW-0804">Transcription</keyword>
<dbReference type="PANTHER" id="PTHR30603:SF60">
    <property type="entry name" value="RNA POLYMERASE SIGMA FACTOR RPOD"/>
    <property type="match status" value="1"/>
</dbReference>
<organism evidence="10 11">
    <name type="scientific">Candidatus Adlerbacteria bacterium GW2011_GWA1_54_10</name>
    <dbReference type="NCBI Taxonomy" id="1618605"/>
    <lineage>
        <taxon>Bacteria</taxon>
        <taxon>Candidatus Adleribacteriota</taxon>
    </lineage>
</organism>
<dbReference type="Gene3D" id="1.10.220.120">
    <property type="entry name" value="Sigma-70 factor, region 1.1"/>
    <property type="match status" value="1"/>
</dbReference>
<dbReference type="GO" id="GO:0003677">
    <property type="term" value="F:DNA binding"/>
    <property type="evidence" value="ECO:0007669"/>
    <property type="project" value="UniProtKB-KW"/>
</dbReference>
<evidence type="ECO:0000259" key="9">
    <source>
        <dbReference type="PROSITE" id="PS00716"/>
    </source>
</evidence>
<dbReference type="InterPro" id="IPR007627">
    <property type="entry name" value="RNA_pol_sigma70_r2"/>
</dbReference>
<protein>
    <recommendedName>
        <fullName evidence="6">RNA polymerase sigma factor</fullName>
    </recommendedName>
</protein>